<feature type="transmembrane region" description="Helical" evidence="9">
    <location>
        <begin position="259"/>
        <end position="283"/>
    </location>
</feature>
<evidence type="ECO:0000256" key="4">
    <source>
        <dbReference type="ARBA" id="ARBA00022967"/>
    </source>
</evidence>
<evidence type="ECO:0000256" key="6">
    <source>
        <dbReference type="ARBA" id="ARBA00023027"/>
    </source>
</evidence>
<dbReference type="GO" id="GO:0003954">
    <property type="term" value="F:NADH dehydrogenase activity"/>
    <property type="evidence" value="ECO:0007669"/>
    <property type="project" value="TreeGrafter"/>
</dbReference>
<protein>
    <submittedName>
        <fullName evidence="12">NADH-quinone oxidoreductase subunit M</fullName>
    </submittedName>
</protein>
<evidence type="ECO:0000256" key="2">
    <source>
        <dbReference type="ARBA" id="ARBA00009025"/>
    </source>
</evidence>
<feature type="transmembrane region" description="Helical" evidence="9">
    <location>
        <begin position="317"/>
        <end position="337"/>
    </location>
</feature>
<dbReference type="GO" id="GO:0042773">
    <property type="term" value="P:ATP synthesis coupled electron transport"/>
    <property type="evidence" value="ECO:0007669"/>
    <property type="project" value="InterPro"/>
</dbReference>
<keyword evidence="13" id="KW-1185">Reference proteome</keyword>
<dbReference type="InterPro" id="IPR000260">
    <property type="entry name" value="NADH4_N"/>
</dbReference>
<comment type="similarity">
    <text evidence="2">Belongs to the complex I subunit 4 family.</text>
</comment>
<keyword evidence="7 9" id="KW-0472">Membrane</keyword>
<dbReference type="GO" id="GO:0015990">
    <property type="term" value="P:electron transport coupled proton transport"/>
    <property type="evidence" value="ECO:0007669"/>
    <property type="project" value="TreeGrafter"/>
</dbReference>
<dbReference type="OrthoDB" id="9811718at2"/>
<evidence type="ECO:0000256" key="3">
    <source>
        <dbReference type="ARBA" id="ARBA00022692"/>
    </source>
</evidence>
<feature type="transmembrane region" description="Helical" evidence="9">
    <location>
        <begin position="387"/>
        <end position="418"/>
    </location>
</feature>
<keyword evidence="3 8" id="KW-0812">Transmembrane</keyword>
<dbReference type="PANTHER" id="PTHR43507:SF1">
    <property type="entry name" value="NADH-UBIQUINONE OXIDOREDUCTASE CHAIN 4"/>
    <property type="match status" value="1"/>
</dbReference>
<feature type="transmembrane region" description="Helical" evidence="9">
    <location>
        <begin position="226"/>
        <end position="247"/>
    </location>
</feature>
<accession>A0A1H3T9K1</accession>
<dbReference type="AlphaFoldDB" id="A0A1H3T9K1"/>
<dbReference type="PANTHER" id="PTHR43507">
    <property type="entry name" value="NADH-UBIQUINONE OXIDOREDUCTASE CHAIN 4"/>
    <property type="match status" value="1"/>
</dbReference>
<evidence type="ECO:0000256" key="8">
    <source>
        <dbReference type="RuleBase" id="RU000320"/>
    </source>
</evidence>
<dbReference type="NCBIfam" id="TIGR01972">
    <property type="entry name" value="NDH_I_M"/>
    <property type="match status" value="1"/>
</dbReference>
<evidence type="ECO:0000259" key="11">
    <source>
        <dbReference type="Pfam" id="PF01059"/>
    </source>
</evidence>
<dbReference type="PRINTS" id="PR01437">
    <property type="entry name" value="NUOXDRDTASE4"/>
</dbReference>
<evidence type="ECO:0000256" key="9">
    <source>
        <dbReference type="SAM" id="Phobius"/>
    </source>
</evidence>
<dbReference type="Pfam" id="PF00361">
    <property type="entry name" value="Proton_antipo_M"/>
    <property type="match status" value="1"/>
</dbReference>
<feature type="transmembrane region" description="Helical" evidence="9">
    <location>
        <begin position="114"/>
        <end position="132"/>
    </location>
</feature>
<reference evidence="13" key="1">
    <citation type="submission" date="2016-10" db="EMBL/GenBank/DDBJ databases">
        <authorList>
            <person name="Varghese N."/>
            <person name="Submissions S."/>
        </authorList>
    </citation>
    <scope>NUCLEOTIDE SEQUENCE [LARGE SCALE GENOMIC DNA]</scope>
    <source>
        <strain evidence="13">SP</strain>
    </source>
</reference>
<dbReference type="STRING" id="1503961.SAMN05421736_11384"/>
<gene>
    <name evidence="12" type="ORF">SAMN05421736_11384</name>
</gene>
<feature type="transmembrane region" description="Helical" evidence="9">
    <location>
        <begin position="167"/>
        <end position="188"/>
    </location>
</feature>
<feature type="transmembrane region" description="Helical" evidence="9">
    <location>
        <begin position="138"/>
        <end position="155"/>
    </location>
</feature>
<organism evidence="12 13">
    <name type="scientific">Evansella caseinilytica</name>
    <dbReference type="NCBI Taxonomy" id="1503961"/>
    <lineage>
        <taxon>Bacteria</taxon>
        <taxon>Bacillati</taxon>
        <taxon>Bacillota</taxon>
        <taxon>Bacilli</taxon>
        <taxon>Bacillales</taxon>
        <taxon>Bacillaceae</taxon>
        <taxon>Evansella</taxon>
    </lineage>
</organism>
<dbReference type="InterPro" id="IPR001750">
    <property type="entry name" value="ND/Mrp_TM"/>
</dbReference>
<feature type="transmembrane region" description="Helical" evidence="9">
    <location>
        <begin position="87"/>
        <end position="107"/>
    </location>
</feature>
<evidence type="ECO:0000259" key="10">
    <source>
        <dbReference type="Pfam" id="PF00361"/>
    </source>
</evidence>
<keyword evidence="5 9" id="KW-1133">Transmembrane helix</keyword>
<dbReference type="GO" id="GO:0048039">
    <property type="term" value="F:ubiquinone binding"/>
    <property type="evidence" value="ECO:0007669"/>
    <property type="project" value="TreeGrafter"/>
</dbReference>
<dbReference type="Proteomes" id="UP000198935">
    <property type="component" value="Unassembled WGS sequence"/>
</dbReference>
<evidence type="ECO:0000256" key="7">
    <source>
        <dbReference type="ARBA" id="ARBA00023136"/>
    </source>
</evidence>
<feature type="domain" description="NADH:quinone oxidoreductase/Mrp antiporter transmembrane" evidence="10">
    <location>
        <begin position="131"/>
        <end position="428"/>
    </location>
</feature>
<evidence type="ECO:0000313" key="13">
    <source>
        <dbReference type="Proteomes" id="UP000198935"/>
    </source>
</evidence>
<feature type="transmembrane region" description="Helical" evidence="9">
    <location>
        <begin position="289"/>
        <end position="310"/>
    </location>
</feature>
<sequence length="510" mass="54791">MIPNILTILLMIPLAGAVLILTIPKENKNVIRSLAIGTSIVALIVSIVVWGAFDRSITGLQFAQLVPWFDLGYLTINYEIGIDGLSMPLLLLTTFVTTLSLFASLSIKERVKEFYISSLVLLTGMLGVFVALDMFLFFLFFELTLIPMFFIIGIWGGKAKDYAAFKFLVYTGLGSGIMFITFIAMYYFGAKAMYFQDTSFSIVQLAEVFANPANENVLTSAVRGGLFLALFVAFAIKLPVFPFHTWLPNAHVEAPTAASMILAGILLKMGGYGLIRIGIGILPDQAARFATLIAVLGVVNIIYGALLALVQTDLKRLVAFSSISHMGIVLLGIASFTESGLQGAIFQLVSHGFISALLFFMVGAIYERTKTRTISEMGGLSKSIPILAGFMLAAAMASVGLPGLSGFVSELLAFIGIFGASAEIIPAAKAFGVIAGLGIILTAAYLLWAMQRTTFGQLDEKFSGLPDARPLEYIPMIGLFGLSLLIGIYPNILSDVINITVIDILSKIGG</sequence>
<evidence type="ECO:0000256" key="1">
    <source>
        <dbReference type="ARBA" id="ARBA00004651"/>
    </source>
</evidence>
<proteinExistence type="inferred from homology"/>
<evidence type="ECO:0000256" key="5">
    <source>
        <dbReference type="ARBA" id="ARBA00022989"/>
    </source>
</evidence>
<comment type="subcellular location">
    <subcellularLocation>
        <location evidence="1">Cell membrane</location>
        <topology evidence="1">Multi-pass membrane protein</topology>
    </subcellularLocation>
    <subcellularLocation>
        <location evidence="8">Membrane</location>
        <topology evidence="8">Multi-pass membrane protein</topology>
    </subcellularLocation>
</comment>
<keyword evidence="6" id="KW-0520">NAD</keyword>
<keyword evidence="4" id="KW-1278">Translocase</keyword>
<dbReference type="InterPro" id="IPR003918">
    <property type="entry name" value="NADH_UbQ_OxRdtase"/>
</dbReference>
<dbReference type="GO" id="GO:0008137">
    <property type="term" value="F:NADH dehydrogenase (ubiquinone) activity"/>
    <property type="evidence" value="ECO:0007669"/>
    <property type="project" value="InterPro"/>
</dbReference>
<feature type="transmembrane region" description="Helical" evidence="9">
    <location>
        <begin position="471"/>
        <end position="489"/>
    </location>
</feature>
<dbReference type="InterPro" id="IPR010227">
    <property type="entry name" value="NADH_Q_OxRdtase_chainM/4"/>
</dbReference>
<feature type="domain" description="NADH:ubiquinone oxidoreductase chain 4 N-terminal" evidence="11">
    <location>
        <begin position="69"/>
        <end position="126"/>
    </location>
</feature>
<dbReference type="GO" id="GO:0005886">
    <property type="term" value="C:plasma membrane"/>
    <property type="evidence" value="ECO:0007669"/>
    <property type="project" value="UniProtKB-SubCell"/>
</dbReference>
<dbReference type="Pfam" id="PF01059">
    <property type="entry name" value="Oxidored_q5_N"/>
    <property type="match status" value="1"/>
</dbReference>
<feature type="transmembrane region" description="Helical" evidence="9">
    <location>
        <begin position="343"/>
        <end position="366"/>
    </location>
</feature>
<name>A0A1H3T9K1_9BACI</name>
<feature type="transmembrane region" description="Helical" evidence="9">
    <location>
        <begin position="430"/>
        <end position="450"/>
    </location>
</feature>
<dbReference type="EMBL" id="FNPI01000013">
    <property type="protein sequence ID" value="SDZ45999.1"/>
    <property type="molecule type" value="Genomic_DNA"/>
</dbReference>
<evidence type="ECO:0000313" key="12">
    <source>
        <dbReference type="EMBL" id="SDZ45999.1"/>
    </source>
</evidence>
<feature type="transmembrane region" description="Helical" evidence="9">
    <location>
        <begin position="30"/>
        <end position="53"/>
    </location>
</feature>
<feature type="transmembrane region" description="Helical" evidence="9">
    <location>
        <begin position="6"/>
        <end position="23"/>
    </location>
</feature>